<sequence>MKKTSSQLRQLSSNPLLILLFLTVTAAAAAMAAEPEKQAAPAAVQETAVHIVYVDRPEDADPEEFHLRTLTPVLGSEQKARDAVLYHYKTAASGFSAKLTPQQVEDLKEQPGVLQVVPSQTYQLHGPGGSGARQGTTRTMGLM</sequence>
<dbReference type="PANTHER" id="PTHR48222">
    <property type="entry name" value="PROTEINASE INHIBITOR, PROPEPTIDE"/>
    <property type="match status" value="1"/>
</dbReference>
<dbReference type="InterPro" id="IPR010259">
    <property type="entry name" value="S8pro/Inhibitor_I9"/>
</dbReference>
<dbReference type="AlphaFoldDB" id="A0A921QA81"/>
<evidence type="ECO:0000313" key="4">
    <source>
        <dbReference type="EMBL" id="KAG0518222.1"/>
    </source>
</evidence>
<reference evidence="4" key="2">
    <citation type="submission" date="2020-10" db="EMBL/GenBank/DDBJ databases">
        <authorList>
            <person name="Cooper E.A."/>
            <person name="Brenton Z.W."/>
            <person name="Flinn B.S."/>
            <person name="Jenkins J."/>
            <person name="Shu S."/>
            <person name="Flowers D."/>
            <person name="Luo F."/>
            <person name="Wang Y."/>
            <person name="Xia P."/>
            <person name="Barry K."/>
            <person name="Daum C."/>
            <person name="Lipzen A."/>
            <person name="Yoshinaga Y."/>
            <person name="Schmutz J."/>
            <person name="Saski C."/>
            <person name="Vermerris W."/>
            <person name="Kresovich S."/>
        </authorList>
    </citation>
    <scope>NUCLEOTIDE SEQUENCE</scope>
</reference>
<dbReference type="Pfam" id="PF05922">
    <property type="entry name" value="Inhibitor_I9"/>
    <property type="match status" value="1"/>
</dbReference>
<feature type="signal peptide" evidence="2">
    <location>
        <begin position="1"/>
        <end position="32"/>
    </location>
</feature>
<gene>
    <name evidence="4" type="ORF">BDA96_09G157100</name>
</gene>
<dbReference type="OMA" id="DEPEAFH"/>
<evidence type="ECO:0000313" key="5">
    <source>
        <dbReference type="Proteomes" id="UP000807115"/>
    </source>
</evidence>
<feature type="domain" description="Inhibitor I9" evidence="3">
    <location>
        <begin position="50"/>
        <end position="125"/>
    </location>
</feature>
<dbReference type="EMBL" id="CM027688">
    <property type="protein sequence ID" value="KAG0518222.1"/>
    <property type="molecule type" value="Genomic_DNA"/>
</dbReference>
<reference evidence="4" key="1">
    <citation type="journal article" date="2019" name="BMC Genomics">
        <title>A new reference genome for Sorghum bicolor reveals high levels of sequence similarity between sweet and grain genotypes: implications for the genetics of sugar metabolism.</title>
        <authorList>
            <person name="Cooper E.A."/>
            <person name="Brenton Z.W."/>
            <person name="Flinn B.S."/>
            <person name="Jenkins J."/>
            <person name="Shu S."/>
            <person name="Flowers D."/>
            <person name="Luo F."/>
            <person name="Wang Y."/>
            <person name="Xia P."/>
            <person name="Barry K."/>
            <person name="Daum C."/>
            <person name="Lipzen A."/>
            <person name="Yoshinaga Y."/>
            <person name="Schmutz J."/>
            <person name="Saski C."/>
            <person name="Vermerris W."/>
            <person name="Kresovich S."/>
        </authorList>
    </citation>
    <scope>NUCLEOTIDE SEQUENCE</scope>
</reference>
<dbReference type="PANTHER" id="PTHR48222:SF4">
    <property type="entry name" value="PROTEINASE INHIBITOR, PROPEPTIDE"/>
    <property type="match status" value="1"/>
</dbReference>
<dbReference type="KEGG" id="sbi:8058509"/>
<evidence type="ECO:0000256" key="1">
    <source>
        <dbReference type="SAM" id="MobiDB-lite"/>
    </source>
</evidence>
<dbReference type="InterPro" id="IPR037045">
    <property type="entry name" value="S8pro/Inhibitor_I9_sf"/>
</dbReference>
<protein>
    <recommendedName>
        <fullName evidence="3">Inhibitor I9 domain-containing protein</fullName>
    </recommendedName>
</protein>
<feature type="compositionally biased region" description="Polar residues" evidence="1">
    <location>
        <begin position="133"/>
        <end position="143"/>
    </location>
</feature>
<comment type="caution">
    <text evidence="4">The sequence shown here is derived from an EMBL/GenBank/DDBJ whole genome shotgun (WGS) entry which is preliminary data.</text>
</comment>
<dbReference type="Proteomes" id="UP000807115">
    <property type="component" value="Chromosome 9"/>
</dbReference>
<accession>A0A921QA81</accession>
<dbReference type="Gene3D" id="3.30.70.80">
    <property type="entry name" value="Peptidase S8 propeptide/proteinase inhibitor I9"/>
    <property type="match status" value="1"/>
</dbReference>
<organism evidence="4 5">
    <name type="scientific">Sorghum bicolor</name>
    <name type="common">Sorghum</name>
    <name type="synonym">Sorghum vulgare</name>
    <dbReference type="NCBI Taxonomy" id="4558"/>
    <lineage>
        <taxon>Eukaryota</taxon>
        <taxon>Viridiplantae</taxon>
        <taxon>Streptophyta</taxon>
        <taxon>Embryophyta</taxon>
        <taxon>Tracheophyta</taxon>
        <taxon>Spermatophyta</taxon>
        <taxon>Magnoliopsida</taxon>
        <taxon>Liliopsida</taxon>
        <taxon>Poales</taxon>
        <taxon>Poaceae</taxon>
        <taxon>PACMAD clade</taxon>
        <taxon>Panicoideae</taxon>
        <taxon>Andropogonodae</taxon>
        <taxon>Andropogoneae</taxon>
        <taxon>Sorghinae</taxon>
        <taxon>Sorghum</taxon>
    </lineage>
</organism>
<evidence type="ECO:0000259" key="3">
    <source>
        <dbReference type="Pfam" id="PF05922"/>
    </source>
</evidence>
<evidence type="ECO:0000256" key="2">
    <source>
        <dbReference type="SAM" id="SignalP"/>
    </source>
</evidence>
<feature type="chain" id="PRO_5037526174" description="Inhibitor I9 domain-containing protein" evidence="2">
    <location>
        <begin position="33"/>
        <end position="143"/>
    </location>
</feature>
<dbReference type="Gramene" id="EES19588">
    <property type="protein sequence ID" value="EES19588"/>
    <property type="gene ID" value="SORBI_3009G149800"/>
</dbReference>
<name>A0A921QA81_SORBI</name>
<proteinExistence type="predicted"/>
<feature type="region of interest" description="Disordered" evidence="1">
    <location>
        <begin position="121"/>
        <end position="143"/>
    </location>
</feature>
<dbReference type="OrthoDB" id="687377at2759"/>
<keyword evidence="2" id="KW-0732">Signal</keyword>